<comment type="subcellular location">
    <subcellularLocation>
        <location evidence="1">Endomembrane system</location>
    </subcellularLocation>
    <subcellularLocation>
        <location evidence="2">Golgi apparatus</location>
    </subcellularLocation>
</comment>
<evidence type="ECO:0000256" key="1">
    <source>
        <dbReference type="ARBA" id="ARBA00004308"/>
    </source>
</evidence>
<keyword evidence="4 7" id="KW-0653">Protein transport</keyword>
<dbReference type="InterPro" id="IPR016024">
    <property type="entry name" value="ARM-type_fold"/>
</dbReference>
<feature type="domain" description="Clathrin/coatomer adaptor adaptin-like N-terminal" evidence="8">
    <location>
        <begin position="46"/>
        <end position="297"/>
    </location>
</feature>
<dbReference type="EMBL" id="JAPMOS010000024">
    <property type="protein sequence ID" value="KAJ4458889.1"/>
    <property type="molecule type" value="Genomic_DNA"/>
</dbReference>
<dbReference type="Pfam" id="PF01602">
    <property type="entry name" value="Adaptin_N"/>
    <property type="match status" value="2"/>
</dbReference>
<evidence type="ECO:0000256" key="7">
    <source>
        <dbReference type="PIRNR" id="PIRNR037094"/>
    </source>
</evidence>
<dbReference type="InterPro" id="IPR050840">
    <property type="entry name" value="Adaptor_Complx_Large_Subunit"/>
</dbReference>
<accession>A0ABQ8UI29</accession>
<keyword evidence="5 7" id="KW-0333">Golgi apparatus</keyword>
<reference evidence="9" key="1">
    <citation type="journal article" date="2022" name="bioRxiv">
        <title>Genomics of Preaxostyla Flagellates Illuminates Evolutionary Transitions and the Path Towards Mitochondrial Loss.</title>
        <authorList>
            <person name="Novak L.V.F."/>
            <person name="Treitli S.C."/>
            <person name="Pyrih J."/>
            <person name="Halakuc P."/>
            <person name="Pipaliya S.V."/>
            <person name="Vacek V."/>
            <person name="Brzon O."/>
            <person name="Soukal P."/>
            <person name="Eme L."/>
            <person name="Dacks J.B."/>
            <person name="Karnkowska A."/>
            <person name="Elias M."/>
            <person name="Hampl V."/>
        </authorList>
    </citation>
    <scope>NUCLEOTIDE SEQUENCE</scope>
    <source>
        <strain evidence="9">RCP-MX</strain>
    </source>
</reference>
<keyword evidence="7" id="KW-0968">Cytoplasmic vesicle</keyword>
<name>A0ABQ8UI29_9EUKA</name>
<dbReference type="Gene3D" id="1.25.10.10">
    <property type="entry name" value="Leucine-rich Repeat Variant"/>
    <property type="match status" value="2"/>
</dbReference>
<evidence type="ECO:0000256" key="5">
    <source>
        <dbReference type="ARBA" id="ARBA00023034"/>
    </source>
</evidence>
<dbReference type="Proteomes" id="UP001141327">
    <property type="component" value="Unassembled WGS sequence"/>
</dbReference>
<comment type="caution">
    <text evidence="9">The sequence shown here is derived from an EMBL/GenBank/DDBJ whole genome shotgun (WGS) entry which is preliminary data.</text>
</comment>
<evidence type="ECO:0000256" key="3">
    <source>
        <dbReference type="ARBA" id="ARBA00022448"/>
    </source>
</evidence>
<protein>
    <recommendedName>
        <fullName evidence="7">AP-1 complex subunit gamma</fullName>
    </recommendedName>
</protein>
<proteinExistence type="inferred from homology"/>
<dbReference type="SUPFAM" id="SSF48371">
    <property type="entry name" value="ARM repeat"/>
    <property type="match status" value="1"/>
</dbReference>
<evidence type="ECO:0000313" key="10">
    <source>
        <dbReference type="Proteomes" id="UP001141327"/>
    </source>
</evidence>
<evidence type="ECO:0000313" key="9">
    <source>
        <dbReference type="EMBL" id="KAJ4458889.1"/>
    </source>
</evidence>
<evidence type="ECO:0000256" key="6">
    <source>
        <dbReference type="ARBA" id="ARBA00023136"/>
    </source>
</evidence>
<organism evidence="9 10">
    <name type="scientific">Paratrimastix pyriformis</name>
    <dbReference type="NCBI Taxonomy" id="342808"/>
    <lineage>
        <taxon>Eukaryota</taxon>
        <taxon>Metamonada</taxon>
        <taxon>Preaxostyla</taxon>
        <taxon>Paratrimastigidae</taxon>
        <taxon>Paratrimastix</taxon>
    </lineage>
</organism>
<evidence type="ECO:0000256" key="4">
    <source>
        <dbReference type="ARBA" id="ARBA00022927"/>
    </source>
</evidence>
<sequence>MAFNKLRNNVSQVNRGTAIGVCADLFMSHLKDFIREIRACKTAAEEREVVARESADIRTSFKDMKCKTRDRNMAKLLFIHLLGYPAYFGQVETVNLIASSKFHEKRLGYLALMVLLDEQQDLLMLLPNTMKTDMASPSNFMTALALVALGNIGNSEMIRDLSSELEKCFRHSHAYIRKKATLCAVRAIRKDPDVADQYAPKSPQYDQLVPTAVRALKSLLLSNYSSQHDVAGITDPFLQIKLLQVMRVLGRGNKAASDLMNDVLAQVATNTDHRKNAGTAVLYECVQTVLSIEAEPVRMCADICVCCVFVCRKEGGVFVCYRKNAGTAVLYECVQTVLSIEAEPALRVLAVNILMRFLARNDNNTRYVALNLLSKVVTLDKPTVQRHKKIIVDCLNDPDISIRRRALELTYALVDATNCRHLVTEMVDYLGRADAEFKTDLTRKICIACEKYAPSKKWQLDTIIKVLSTAGSYVRDDIPSALVLLISQTPTLHLYAAQRLYAALYQATHARVAAVAGAAAPAVSGGKQEEQQPPEETLTQVAIWALGEYGDLLPTEPFELNPHAEGEPQVAVGPAELVGLLEQIIRLPLTTAPTRAYALTALTKLSGRFTDAPVLARITDLIAAYRTDITVELQQRACEYGAVLGASAGVLRQALVKRMPVPDLTCPLTRNTEEDENSFIEQFSEQFSE</sequence>
<feature type="domain" description="Clathrin/coatomer adaptor adaptin-like N-terminal" evidence="8">
    <location>
        <begin position="324"/>
        <end position="644"/>
    </location>
</feature>
<gene>
    <name evidence="9" type="ORF">PAPYR_5154</name>
</gene>
<dbReference type="InterPro" id="IPR011989">
    <property type="entry name" value="ARM-like"/>
</dbReference>
<keyword evidence="3 7" id="KW-0813">Transport</keyword>
<dbReference type="PIRSF" id="PIRSF037094">
    <property type="entry name" value="AP1_complex_gamma"/>
    <property type="match status" value="1"/>
</dbReference>
<evidence type="ECO:0000259" key="8">
    <source>
        <dbReference type="Pfam" id="PF01602"/>
    </source>
</evidence>
<keyword evidence="6 7" id="KW-0472">Membrane</keyword>
<comment type="similarity">
    <text evidence="7">Belongs to the adaptor complexes large subunit family.</text>
</comment>
<evidence type="ECO:0000256" key="2">
    <source>
        <dbReference type="ARBA" id="ARBA00004555"/>
    </source>
</evidence>
<dbReference type="PANTHER" id="PTHR22780">
    <property type="entry name" value="ADAPTIN, ALPHA/GAMMA/EPSILON"/>
    <property type="match status" value="1"/>
</dbReference>
<dbReference type="InterPro" id="IPR002553">
    <property type="entry name" value="Clathrin/coatomer_adapt-like_N"/>
</dbReference>
<dbReference type="InterPro" id="IPR017107">
    <property type="entry name" value="AP1_complex_gsu"/>
</dbReference>
<keyword evidence="10" id="KW-1185">Reference proteome</keyword>